<organism evidence="3 4">
    <name type="scientific">Shewanella loihica (strain ATCC BAA-1088 / PV-4)</name>
    <dbReference type="NCBI Taxonomy" id="323850"/>
    <lineage>
        <taxon>Bacteria</taxon>
        <taxon>Pseudomonadati</taxon>
        <taxon>Pseudomonadota</taxon>
        <taxon>Gammaproteobacteria</taxon>
        <taxon>Alteromonadales</taxon>
        <taxon>Shewanellaceae</taxon>
        <taxon>Shewanella</taxon>
    </lineage>
</organism>
<dbReference type="SUPFAM" id="SSF53850">
    <property type="entry name" value="Periplasmic binding protein-like II"/>
    <property type="match status" value="1"/>
</dbReference>
<evidence type="ECO:0000256" key="1">
    <source>
        <dbReference type="ARBA" id="ARBA00010333"/>
    </source>
</evidence>
<reference evidence="3 4" key="1">
    <citation type="submission" date="2007-03" db="EMBL/GenBank/DDBJ databases">
        <title>Complete sequence of Shewanella loihica PV-4.</title>
        <authorList>
            <consortium name="US DOE Joint Genome Institute"/>
            <person name="Copeland A."/>
            <person name="Lucas S."/>
            <person name="Lapidus A."/>
            <person name="Barry K."/>
            <person name="Detter J.C."/>
            <person name="Glavina del Rio T."/>
            <person name="Hammon N."/>
            <person name="Israni S."/>
            <person name="Dalin E."/>
            <person name="Tice H."/>
            <person name="Pitluck S."/>
            <person name="Chain P."/>
            <person name="Malfatti S."/>
            <person name="Shin M."/>
            <person name="Vergez L."/>
            <person name="Schmutz J."/>
            <person name="Larimer F."/>
            <person name="Land M."/>
            <person name="Hauser L."/>
            <person name="Kyrpides N."/>
            <person name="Mikhailova N."/>
            <person name="Romine M.F."/>
            <person name="Serres G."/>
            <person name="Fredrickson J."/>
            <person name="Tiedje J."/>
            <person name="Richardson P."/>
        </authorList>
    </citation>
    <scope>NUCLEOTIDE SEQUENCE [LARGE SCALE GENOMIC DNA]</scope>
    <source>
        <strain evidence="4">ATCC BAA-1088 / PV-4</strain>
    </source>
</reference>
<evidence type="ECO:0000256" key="2">
    <source>
        <dbReference type="SAM" id="Phobius"/>
    </source>
</evidence>
<dbReference type="AlphaFoldDB" id="A3QEW7"/>
<evidence type="ECO:0000313" key="4">
    <source>
        <dbReference type="Proteomes" id="UP000001558"/>
    </source>
</evidence>
<keyword evidence="2" id="KW-1133">Transmembrane helix</keyword>
<proteinExistence type="inferred from homology"/>
<protein>
    <submittedName>
        <fullName evidence="3">Conserved hypothetical ABC transporter protein</fullName>
    </submittedName>
</protein>
<keyword evidence="2" id="KW-0472">Membrane</keyword>
<dbReference type="eggNOG" id="COG0834">
    <property type="taxonomic scope" value="Bacteria"/>
</dbReference>
<evidence type="ECO:0000313" key="3">
    <source>
        <dbReference type="EMBL" id="ABO24015.1"/>
    </source>
</evidence>
<dbReference type="Proteomes" id="UP000001558">
    <property type="component" value="Chromosome"/>
</dbReference>
<sequence>MRTGGFNLSINSANRQALLSTPLLPVPPLPVKLWPATLRRVHLLCVFIFIATLLCVVSAPKAETLKLSSLNWPPYSGPTLKDGGACVVVARAALAAMGHELQVDYFPWSRTVRVVTRDDSGYQGYFPEYHHPTDKFIFSDSMGQSPLGILEQSQHPITWSRVQDLNAYTLGVVRDYVNTQALDEMIAIGAQPVELVSSDEHNIRKVATGRVQGAVMDLYVYQFLIEQPHLSELKTRLQFNKQLLESKQLYIAFRNTPDGRRWREIYNAGLARIQVEQLLEDYLQSL</sequence>
<gene>
    <name evidence="3" type="ordered locus">Shew_2149</name>
</gene>
<dbReference type="Gene3D" id="3.40.190.10">
    <property type="entry name" value="Periplasmic binding protein-like II"/>
    <property type="match status" value="2"/>
</dbReference>
<dbReference type="EMBL" id="CP000606">
    <property type="protein sequence ID" value="ABO24015.1"/>
    <property type="molecule type" value="Genomic_DNA"/>
</dbReference>
<dbReference type="PANTHER" id="PTHR35936:SF25">
    <property type="entry name" value="ABC TRANSPORTER SUBSTRATE-BINDING PROTEIN"/>
    <property type="match status" value="1"/>
</dbReference>
<keyword evidence="2" id="KW-0812">Transmembrane</keyword>
<dbReference type="STRING" id="323850.Shew_2149"/>
<dbReference type="HOGENOM" id="CLU_064076_3_2_6"/>
<comment type="similarity">
    <text evidence="1">Belongs to the bacterial solute-binding protein 3 family.</text>
</comment>
<feature type="transmembrane region" description="Helical" evidence="2">
    <location>
        <begin position="41"/>
        <end position="59"/>
    </location>
</feature>
<dbReference type="PANTHER" id="PTHR35936">
    <property type="entry name" value="MEMBRANE-BOUND LYTIC MUREIN TRANSGLYCOSYLASE F"/>
    <property type="match status" value="1"/>
</dbReference>
<keyword evidence="4" id="KW-1185">Reference proteome</keyword>
<accession>A3QEW7</accession>
<dbReference type="KEGG" id="slo:Shew_2149"/>
<dbReference type="OrthoDB" id="5296159at2"/>
<name>A3QEW7_SHELP</name>